<feature type="transmembrane region" description="Helical" evidence="10">
    <location>
        <begin position="2697"/>
        <end position="2722"/>
    </location>
</feature>
<feature type="transmembrane region" description="Helical" evidence="10">
    <location>
        <begin position="1261"/>
        <end position="1282"/>
    </location>
</feature>
<feature type="transmembrane region" description="Helical" evidence="10">
    <location>
        <begin position="862"/>
        <end position="886"/>
    </location>
</feature>
<feature type="transmembrane region" description="Helical" evidence="10">
    <location>
        <begin position="898"/>
        <end position="916"/>
    </location>
</feature>
<feature type="transmembrane region" description="Helical" evidence="10">
    <location>
        <begin position="4899"/>
        <end position="4916"/>
    </location>
</feature>
<feature type="transmembrane region" description="Helical" evidence="10">
    <location>
        <begin position="1519"/>
        <end position="1536"/>
    </location>
</feature>
<feature type="transmembrane region" description="Helical" evidence="10">
    <location>
        <begin position="3857"/>
        <end position="3881"/>
    </location>
</feature>
<feature type="transmembrane region" description="Helical" evidence="10">
    <location>
        <begin position="4197"/>
        <end position="4218"/>
    </location>
</feature>
<feature type="transmembrane region" description="Helical" evidence="10">
    <location>
        <begin position="5784"/>
        <end position="5806"/>
    </location>
</feature>
<feature type="transmembrane region" description="Helical" evidence="10">
    <location>
        <begin position="3547"/>
        <end position="3566"/>
    </location>
</feature>
<feature type="transmembrane region" description="Helical" evidence="10">
    <location>
        <begin position="2290"/>
        <end position="2309"/>
    </location>
</feature>
<keyword evidence="6 10" id="KW-1133">Transmembrane helix</keyword>
<sequence length="5910" mass="686481">MFIGAQCDLLCDNLRHVPGEEPDFHRTLIKCILHHKEILRYKKRPPDTTDLSPLFVNFRFARDSNNFFNWIVLVQFFISAASIGITMFQLTVVAPFSNEFFSLVTFGMSITVEIFIYCWFGNDVEIKSENIPWAVFESDWTTSSPEEKMKKYAWTSTIKINFFAFKSSGFWPTEDEHKQNFYTFYTLFSTIVFGFVYYLNQTFNLSTNLDNIDITAILKMHHFGRNIKTFTKLVTIVKRSLFQRRSLSQIALVIPNLDIWKLLYTAVDLDITLLSRIPLYTNCCDNQTVSNIILVNVNVNLDPLISLSECCREQRDNLADNLKARRLQYMDYHREIREILIYSWLSYEVQIKFLLMANYDWTSTIKVHITCFRLLGFWPKNDGYNFDLYTLWAVFAVIFFGFVQTFVETVKIFTNLNDLEIVTGTAFVSFSEILILLKIFYLARNTKTFKRLLVTLNSNMFQPTNDQMSLILPELNSWKLMYKFFCICAAVTVAFWLLVPMFQVRRLPFLAWYPFDAKISPNYEIAYVHQSISVSYISISNVHVDTLIGAMSMYTAAQLTILKDNLRKLKPEQFEEDLIRCVKHHREVLKFAKSFNDVFNWIILVQFFASAISIGFSMFLVTIVTPFSEEFFSFAFYGFSASFEIFIYCWFANEIQVKSDQVPLSAFQSDWLGASEEAKKSLIIFMANAQRPLKISALNLVDLSLNTFLKRSLFRSLSQIALVIPNLNIWKLLYSAVDLDITFWSRKPLHSNCCDNQAVSNIILVNVILDPLIGLSVCCREQLDNLADNLRTPRLQYMEYHREIRFKVITEILIYSWLSYEVQIKLLLMANYDWTSAIKVHITCFRLLGFWPKNEGYNLDLYTLWTVFAAIFFGFVQTFIETVEIFTNLSDLEIVTRTAFLSFSELLVLLKVFYLTRNTKTFKRLLVTLNSAIFQPTSEQMSLILPELNSWKLTYKVLCICGFVTVASLLLIPMFQVRRLPFLAWYPFDATVSPNYEIAYVHQSISVSYISICNVHIDTLIGAMSMYTAAQLTILKDNLRKLKPEEFQEGLVRCVKHHREVLKFAKSFNDVFNWIILVQFFASAISIGFSMFLVTIVSPFSEEFFSFAFYGFSSSFEIFIYCWFANEIQVKSDQVPLSAFQSDWLGASEEAKKSLIIFMANAQRPLKISALNLFDLSLDTFLKVIADWLPTPQKNIKPSNFANKHQLSICVSTFSIHTAKLFGRQYFIPVMQSYDWTSTIKINIFMFRIVGLWPQEHGYSLNFYTFYAILSVGICGFVQSFFQTVKLFGNLNDLEIVTGTAFLCFSELLVVLKMFYLARNIKTFKLLLVTLNSDMFQPTSEQIKLVLPDLKLWKLMYKLLWCSISVAIVFWSLVPIVDTSFQERQLPFLAWYPFDAKTSPFFEMAYIHQTVSICYITAVNVNLDTLIAAMSMYTGAQLDILSNNLRKLRPEEFEEELTRCIEHHKEIVKYVPKLVCCLWYKMFLRFAKTFNSAFNWTIFVQFFASAISIGFSIKEFVSYTFYGTSAFLEIFIYCWFGNEVQVKSNEVPLAAYESNWVEASKGAKKNLVLFMMNAQRSLRISALNLFDLSLENFLKITGLWPKDTETYKLNAYTLYSAFCLIGLFGIHTFSQVFNIFIIDDLETFTSSIFITLACVGGVAKTWQLIRNMPTLKQLFVSITDDIFQPRNDRQIALITPSILFWQRFYLVFRVLGYNTLFFWAAYPIFDKKTKEHQLPFVAWYPYDSKISPLYEITYVHQIVAMGYAVLSGVNVDMLIAALNMFIGAQCDILCDDLKHLGGDEKEMGSRFAEKSNNFFNWIVLWQFLTSAVSIGVSLFQLTLVAPFSSEFYSFLCYGITIITEMFIFCWFGNEVEVKSSAIPYSAFECDWVGAPLPIQKNLHIFTLRTQRPIKLSVVNLFYLTLDTFKSILGLWPKGNETYKPNSYTAYAAFCVLGLLCSHSFVQTFNIYFIMNDLEAFTSSIFVTLSCIGTVAKTYYLLQNMKTLKQLFVNITDDIFQPRNDRQIRLIQPSIVFWRRFYLVFRVLCYNTTFFWSTYPILDKWTKVHRLPFLAWYPYDSKNSPLYEITYVHQVVSIWYLVSASLNIDMLIAALNMFIGAQCDILCDDLKHLGGDEKEMEANLINCVKHHRAILKFAQESNSFFNWIVLLQFFTSAISVGFTMFQLTLVVPFSGQFYSFICYGNAIIIEMFIYCWFGNEVEIKSSAIPYAAFECNWVGVSLPIQKNLLIFTLRTQRPIKLSAVNLFYLTLDTFKASTFFQIASIYFIFDDFEAFASSIFVTLSCIGIIPKRYFLQNIQILKQLFVIITGEIFQPRNYKQEVLIQPSIIHVMERYDWKRILRANILKLKIVGLWPSGDESYEPNVYTLWAICSITIFNFGHNFFQIINMIFIFDDLHAVTQTAYVTFSEVAALLKTYYVIRNMPTLKELMVTLSSDTFQPKNTRQIKIVKPSFFFWRVNYVMYWTTSVGAMFFWSVYPFLDKSAEEYPLPFLAWYPWNTKISPMYELTYLYQILGLLFIASAAISVDTLIAALNVYIGAQFDIICDDIKHLFDPGSPSEGFNRKLIGIVKHHREIIRFAANTNKFANWIVLAQFCHSAGTIGITLFQLTATKTTMPIKPHAIFPSTFVQRLLKKFIFQPKLLSHTMERYDWKRVLRTNILKLKVVGLWPPDDELYKPNAYTLWAICSITILNVGHNFFQMVNMIFVFDDLHDLVQATYITLPQVVALMKTYYVVRNMKILKELMVTLSSDMFQPKNDRQVEMIKPSFSFWRVNYVMYWTMSSGAMFFWSVYPILDKSIKEYPLPFLAWYPWNTKASPMYELTYLHQIVALLFIASTAMSVDTLIAALNIYIGAQFDILCDDIKHLFDPDSALISFNQKLISIIKHHKEIVKFAANTNKFANWIILAQFFTSAGTIGITLFQMTAVAPLTSEFFSCIAFTFSMTLEIFIYCWFGNEVEIKSRNVVYTVFKSNWTDASMEVKKNMMFFVMRCQRPVKMSALNLFYLSLDTFMRQFQLSTLMYSLSPSHTMKRYDWKRILRTNIIKLKIVGLWPSGDDSYKPNIYTLWAISSIIFLNFGHNFFQMVNMIFIFDNLHAVIKTTYVTLSEVAGLLKAYYVVRNMKTLKELMVTLSSDTFQPKNSRQIKMVKPSFFFWRVNYVMYWFMSGGAIFFWSVYPILDKSIKEYPLPFLAWYPWYTKASPMYELTYLYQIFGLLFIATTAISVDTLIAALNVYIGAQFDILCDDIKHLFDPGSPSESFNGKLIDIIKHHREIIRFAANTNKFANWIVLAQFFTSAVTIGITLFQMTVVVPFSSEFFSCLSFTFSMTVEIFMYCWFGNEVEVKSSNVVYTVFESNWLDTSMEVKKNMIFFVMRCQKPVKMSALDLFYLSLDTFMRHKFDDASQQMEKFDWKRPIRANILKLKIVGLWPPGDDSYKPTWYTLWAFFCITVFNLGPNIFQTANIVFIFDDLEAVISNIFLTLSELLSTLKAYYVVQNMTVLKQLMVSLNSDSFQPRNQRQLELVAPGLKFWKVNYVLYWTITLGAVFFLSTYPILDKSVQDYRLPFMAWYPFDTRTSPVYEITYCYQILGMACSAATALSVDTLIAALNVYIGAQVEILCDNVRHLRGDHFNEELVACVEHHKEIIKFADNTNKFSNWIVLVQFFTSAISIGITMFQLTTVTPLSSEFFSLISFLSSITVEIFMFCWYGNEVTIKSNKIPYAAFESGWTEAPLDAKKNMKFFIMRCQKPIKMSALNLFYLSLDTFVKYFSLKLLYSSEDMSTEKFDWKATISLNILKLKAVGLWPKGDESYKPDLYALWTSISIVCFIFAHNFFQVVNIMFILDDLQAVTATIFLNLSTSLGLLKSYYIIQNMSILKELMATLNSDIFQPKNDRQRKLVEPSLTFWKIIYVLYWGMSLGAIFFWATFPILDKSIKDHRLPFMAWYPFDTTTSPSYELTYVYQIVSVVFVATATLSADTLIAALNMYTGSQLDILCDDLRHLVCAADFNGNFLNCVRHHKEILRFAANANKFFDMIVFLQFFISATSIGITMFQLTVVRNSTIHILLHVVLFNFCKVVPLSSEFFSILAFEIAIIVEIFMYCWFGNQVEEKIYSSLNWKMENFDWKSTISLNILKLKAVGLWPKEDETYKRNLYSIWTGISVICFIFAHNFFQAVNIIFILDDLEAVTATIFLNLSTMLGLLKSYYMIKNMPILKHLMVTLNSDTFKPKNLAQQQLVEPDLRFWKLIYTLYWGMSLGAIFFWATFPILDKSIKDHRLPFMAWYPFDTTTSPAYQITYIYQIVSVIFVATATLSVDTLIAALNMYIGAQLDILCDDLRHLAEGPNFDSKLLDCVRHHKGILKFAENSNKFFDMIVFLQFFISATSIGITLFQLTVVVPFSSEFFSLLSFELAIIVEIFMYCWFGNEVEEKSNNICYAVFEADWTDAPIETKRNMIIFVARLEKFDWKLTIRANIIKLKLVGLWPSGDDTYRPNWYTLWAAISIGLFIYAHNFFQVVNIVFIFDDLQAITATIFVTLSELLTILKTYCMIQNMGILKRLMVSLNGDIFQPKNDRQKRLVQPSLTFWKVNYVLFYVMSSGAIFFWAAYPILDNSVKEHRLPFLAWYPYDTKISPFYEITYVYQIFSISFIAVTTLSIDTLIGALNMYIGAQYDILCDDLKHLFDAEDSSMDFYRKLVNCVKHHRAILRFAEDSNSFFNWIVFLQFFISATSIGITMFQLTVVRHSEFFSLLSFGLAITVEIFIYCWFGNEVEVKSNNVAYAVFQSDWTNAPIELKKLLIFFTMRTQTPLKMSALNLFYLSQMLNLDWKWSINTNIYILRLMGLWPRDGTYKLDLYTLWTLTATILFTCGHTFFQFCSIFFVLNDLENFSDNSNIPFAMLLSLIKPYSLIKNMKTLNHLVALLSKTLFNPENIRQQILIQPNMNRWNLVYLMFSVSAFLVVLTFSVLPFWDGSFREGRLPFSAWYPYDTQQSPIYQIMYVYQVLGMGYLVGVLYNTDVLIALLNTFVGVQCDILCDKLRNLLDTESSAARKELIGCIQLHKKILSFTEKSNRFYDGIILSQFVTSTLITGLTLFQLSIVQRFSAHFYFTIIYESAVLTQIFMYCWFGNEVEIKSNNIPYAAFEADWVNADLGFKKDLLLLIVKSQRPIKSRMVILDWKWTVKTNIFLLHLSGLWPRDGTYKLDLYTLWTLIATILFTCGHNFFQFSNMFVVLNDLENFTDNNYITFSCLLSFIKAYSLFSNMKTLKQLMAVLHETVFNPENTRQRILIETSMNVWKVVYIVFSFCTCGATFLLSIHPILDGSFRDGRLPFSAWYPFETQKTPIYQIVYVYQVLSIVYLVGVIYNVDTFIALLNAFVGVQCDILCDKLRNLQDTESSAARKELIGCIQLHKEILTFTEKSNRFNERIIFSQFFSSALSTGLTLFQLSVVQRFSGHFYFTIMFESSVFTQIFMYCWFGNEVEIKSNNIPYAAFEADWVNADLGFKKDLLFLIVKSQRPIKVSAMNLFYLNLNTLMTTNIFLLQLSGLWPRDGTYKLDLYTLWTLIATILFTCGHNFFQFSNMFVVLNDLENFTDNNYITFSCLLSLIKTYSLFSNMKTLKQLMALLHKTVFNPENIRQRILIESSLHIWKVVYIVFSFSTCAAVFLLSAHPILDGSFRDGRLPYSAWYPYETQKTPIYETVYVYQVLSMVYLVGVIYNVDTLIALLNAFVGVQCDILCDKLRNLQDTKSNAARKELIGCIQLHKNILTFTEKSNRFYERIIFSQFVISTLTTGLTLFQLSVIQRFSGHFYFTIMYESAVLTQIFMYCWFGNEVEIKSNNIPYAAFEADWVNADLGFKKDLLLLIVKSQRPIKVSAMNLFYLNLNTLMTILRTSWSYFVLLRQVDSG</sequence>
<protein>
    <submittedName>
        <fullName evidence="11">Uncharacterized protein</fullName>
    </submittedName>
</protein>
<keyword evidence="12" id="KW-1185">Reference proteome</keyword>
<dbReference type="PANTHER" id="PTHR21137">
    <property type="entry name" value="ODORANT RECEPTOR"/>
    <property type="match status" value="1"/>
</dbReference>
<feature type="transmembrane region" description="Helical" evidence="10">
    <location>
        <begin position="4537"/>
        <end position="4558"/>
    </location>
</feature>
<dbReference type="EMBL" id="JABDTM020027315">
    <property type="protein sequence ID" value="KAH0810724.1"/>
    <property type="molecule type" value="Genomic_DNA"/>
</dbReference>
<feature type="transmembrane region" description="Helical" evidence="10">
    <location>
        <begin position="4647"/>
        <end position="4668"/>
    </location>
</feature>
<feature type="transmembrane region" description="Helical" evidence="10">
    <location>
        <begin position="5249"/>
        <end position="5265"/>
    </location>
</feature>
<feature type="transmembrane region" description="Helical" evidence="10">
    <location>
        <begin position="598"/>
        <end position="625"/>
    </location>
</feature>
<organism evidence="11 12">
    <name type="scientific">Tenebrio molitor</name>
    <name type="common">Yellow mealworm beetle</name>
    <dbReference type="NCBI Taxonomy" id="7067"/>
    <lineage>
        <taxon>Eukaryota</taxon>
        <taxon>Metazoa</taxon>
        <taxon>Ecdysozoa</taxon>
        <taxon>Arthropoda</taxon>
        <taxon>Hexapoda</taxon>
        <taxon>Insecta</taxon>
        <taxon>Pterygota</taxon>
        <taxon>Neoptera</taxon>
        <taxon>Endopterygota</taxon>
        <taxon>Coleoptera</taxon>
        <taxon>Polyphaga</taxon>
        <taxon>Cucujiformia</taxon>
        <taxon>Tenebrionidae</taxon>
        <taxon>Tenebrio</taxon>
    </lineage>
</organism>
<feature type="transmembrane region" description="Helical" evidence="10">
    <location>
        <begin position="2036"/>
        <end position="2057"/>
    </location>
</feature>
<feature type="transmembrane region" description="Helical" evidence="10">
    <location>
        <begin position="5655"/>
        <end position="5677"/>
    </location>
</feature>
<feature type="transmembrane region" description="Helical" evidence="10">
    <location>
        <begin position="2192"/>
        <end position="2212"/>
    </location>
</feature>
<feature type="transmembrane region" description="Helical" evidence="10">
    <location>
        <begin position="1754"/>
        <end position="1775"/>
    </location>
</feature>
<feature type="transmembrane region" description="Helical" evidence="10">
    <location>
        <begin position="5812"/>
        <end position="5833"/>
    </location>
</feature>
<feature type="transmembrane region" description="Helical" evidence="10">
    <location>
        <begin position="5882"/>
        <end position="5903"/>
    </location>
</feature>
<feature type="transmembrane region" description="Helical" evidence="10">
    <location>
        <begin position="5432"/>
        <end position="5454"/>
    </location>
</feature>
<keyword evidence="7 10" id="KW-0472">Membrane</keyword>
<dbReference type="InterPro" id="IPR004117">
    <property type="entry name" value="7tm6_olfct_rcpt"/>
</dbReference>
<evidence type="ECO:0000256" key="1">
    <source>
        <dbReference type="ARBA" id="ARBA00004651"/>
    </source>
</evidence>
<feature type="transmembrane region" description="Helical" evidence="10">
    <location>
        <begin position="5713"/>
        <end position="5736"/>
    </location>
</feature>
<dbReference type="GO" id="GO:0005549">
    <property type="term" value="F:odorant binding"/>
    <property type="evidence" value="ECO:0007669"/>
    <property type="project" value="InterPro"/>
</dbReference>
<feature type="transmembrane region" description="Helical" evidence="10">
    <location>
        <begin position="1294"/>
        <end position="1316"/>
    </location>
</feature>
<dbReference type="PANTHER" id="PTHR21137:SF35">
    <property type="entry name" value="ODORANT RECEPTOR 19A-RELATED"/>
    <property type="match status" value="1"/>
</dbReference>
<dbReference type="Pfam" id="PF02949">
    <property type="entry name" value="7tm_6"/>
    <property type="match status" value="16"/>
</dbReference>
<feature type="transmembrane region" description="Helical" evidence="10">
    <location>
        <begin position="3165"/>
        <end position="3188"/>
    </location>
</feature>
<feature type="transmembrane region" description="Helical" evidence="10">
    <location>
        <begin position="3076"/>
        <end position="3095"/>
    </location>
</feature>
<evidence type="ECO:0000256" key="6">
    <source>
        <dbReference type="ARBA" id="ARBA00022989"/>
    </source>
</evidence>
<feature type="transmembrane region" description="Helical" evidence="10">
    <location>
        <begin position="67"/>
        <end position="88"/>
    </location>
</feature>
<gene>
    <name evidence="11" type="ORF">GEV33_012067</name>
</gene>
<feature type="transmembrane region" description="Helical" evidence="10">
    <location>
        <begin position="5562"/>
        <end position="5581"/>
    </location>
</feature>
<feature type="transmembrane region" description="Helical" evidence="10">
    <location>
        <begin position="4379"/>
        <end position="4400"/>
    </location>
</feature>
<feature type="transmembrane region" description="Helical" evidence="10">
    <location>
        <begin position="3826"/>
        <end position="3845"/>
    </location>
</feature>
<feature type="transmembrane region" description="Helical" evidence="10">
    <location>
        <begin position="4412"/>
        <end position="4432"/>
    </location>
</feature>
<evidence type="ECO:0000256" key="7">
    <source>
        <dbReference type="ARBA" id="ARBA00023136"/>
    </source>
</evidence>
<feature type="transmembrane region" description="Helical" evidence="10">
    <location>
        <begin position="1943"/>
        <end position="1969"/>
    </location>
</feature>
<feature type="transmembrane region" description="Helical" evidence="10">
    <location>
        <begin position="1493"/>
        <end position="1513"/>
    </location>
</feature>
<feature type="transmembrane region" description="Helical" evidence="10">
    <location>
        <begin position="5210"/>
        <end position="5229"/>
    </location>
</feature>
<dbReference type="GO" id="GO:0007165">
    <property type="term" value="P:signal transduction"/>
    <property type="evidence" value="ECO:0007669"/>
    <property type="project" value="UniProtKB-KW"/>
</dbReference>
<feature type="transmembrane region" description="Helical" evidence="10">
    <location>
        <begin position="3220"/>
        <end position="3244"/>
    </location>
</feature>
<feature type="transmembrane region" description="Helical" evidence="10">
    <location>
        <begin position="1104"/>
        <end position="1124"/>
    </location>
</feature>
<feature type="transmembrane region" description="Helical" evidence="10">
    <location>
        <begin position="5083"/>
        <end position="5104"/>
    </location>
</feature>
<feature type="transmembrane region" description="Helical" evidence="10">
    <location>
        <begin position="4307"/>
        <end position="4331"/>
    </location>
</feature>
<name>A0A8J6H9S5_TENMO</name>
<feature type="transmembrane region" description="Helical" evidence="10">
    <location>
        <begin position="3915"/>
        <end position="3938"/>
    </location>
</feature>
<feature type="transmembrane region" description="Helical" evidence="10">
    <location>
        <begin position="2261"/>
        <end position="2284"/>
    </location>
</feature>
<feature type="transmembrane region" description="Helical" evidence="10">
    <location>
        <begin position="2789"/>
        <end position="2809"/>
    </location>
</feature>
<feature type="transmembrane region" description="Helical" evidence="10">
    <location>
        <begin position="4256"/>
        <end position="4278"/>
    </location>
</feature>
<dbReference type="GO" id="GO:0005886">
    <property type="term" value="C:plasma membrane"/>
    <property type="evidence" value="ECO:0007669"/>
    <property type="project" value="UniProtKB-SubCell"/>
</dbReference>
<feature type="transmembrane region" description="Helical" evidence="10">
    <location>
        <begin position="2914"/>
        <end position="2935"/>
    </location>
</feature>
<feature type="transmembrane region" description="Helical" evidence="10">
    <location>
        <begin position="1612"/>
        <end position="1638"/>
    </location>
</feature>
<feature type="transmembrane region" description="Helical" evidence="10">
    <location>
        <begin position="1847"/>
        <end position="1867"/>
    </location>
</feature>
<evidence type="ECO:0000313" key="11">
    <source>
        <dbReference type="EMBL" id="KAH0810724.1"/>
    </source>
</evidence>
<keyword evidence="4 10" id="KW-0812">Transmembrane</keyword>
<feature type="transmembrane region" description="Helical" evidence="10">
    <location>
        <begin position="3296"/>
        <end position="3317"/>
    </location>
</feature>
<feature type="transmembrane region" description="Helical" evidence="10">
    <location>
        <begin position="2524"/>
        <end position="2548"/>
    </location>
</feature>
<feature type="transmembrane region" description="Helical" evidence="10">
    <location>
        <begin position="4754"/>
        <end position="4774"/>
    </location>
</feature>
<feature type="transmembrane region" description="Helical" evidence="10">
    <location>
        <begin position="4862"/>
        <end position="4887"/>
    </location>
</feature>
<evidence type="ECO:0000256" key="5">
    <source>
        <dbReference type="ARBA" id="ARBA00022725"/>
    </source>
</evidence>
<feature type="transmembrane region" description="Helical" evidence="10">
    <location>
        <begin position="2842"/>
        <end position="2866"/>
    </location>
</feature>
<feature type="transmembrane region" description="Helical" evidence="10">
    <location>
        <begin position="389"/>
        <end position="407"/>
    </location>
</feature>
<feature type="transmembrane region" description="Helical" evidence="10">
    <location>
        <begin position="1706"/>
        <end position="1725"/>
    </location>
</feature>
<accession>A0A8J6H9S5</accession>
<feature type="transmembrane region" description="Helical" evidence="10">
    <location>
        <begin position="2947"/>
        <end position="2967"/>
    </location>
</feature>
<feature type="transmembrane region" description="Helical" evidence="10">
    <location>
        <begin position="1644"/>
        <end position="1662"/>
    </location>
</feature>
<feature type="transmembrane region" description="Helical" evidence="10">
    <location>
        <begin position="631"/>
        <end position="651"/>
    </location>
</feature>
<feature type="transmembrane region" description="Helical" evidence="10">
    <location>
        <begin position="5303"/>
        <end position="5325"/>
    </location>
</feature>
<feature type="transmembrane region" description="Helical" evidence="10">
    <location>
        <begin position="4164"/>
        <end position="4191"/>
    </location>
</feature>
<feature type="transmembrane region" description="Helical" evidence="10">
    <location>
        <begin position="181"/>
        <end position="199"/>
    </location>
</feature>
<feature type="transmembrane region" description="Helical" evidence="10">
    <location>
        <begin position="2093"/>
        <end position="2114"/>
    </location>
</feature>
<keyword evidence="9" id="KW-0807">Transducer</keyword>
<feature type="transmembrane region" description="Helical" evidence="10">
    <location>
        <begin position="5000"/>
        <end position="5020"/>
    </location>
</feature>
<evidence type="ECO:0000256" key="8">
    <source>
        <dbReference type="ARBA" id="ARBA00023170"/>
    </source>
</evidence>
<feature type="transmembrane region" description="Helical" evidence="10">
    <location>
        <begin position="480"/>
        <end position="499"/>
    </location>
</feature>
<feature type="transmembrane region" description="Helical" evidence="10">
    <location>
        <begin position="5110"/>
        <end position="5132"/>
    </location>
</feature>
<feature type="transmembrane region" description="Helical" evidence="10">
    <location>
        <begin position="4723"/>
        <end position="4748"/>
    </location>
</feature>
<comment type="caution">
    <text evidence="11">The sequence shown here is derived from an EMBL/GenBank/DDBJ whole genome shotgun (WGS) entry which is preliminary data.</text>
</comment>
<comment type="subcellular location">
    <subcellularLocation>
        <location evidence="1">Cell membrane</location>
        <topology evidence="1">Multi-pass membrane protein</topology>
    </subcellularLocation>
</comment>
<feature type="transmembrane region" description="Helical" evidence="10">
    <location>
        <begin position="1071"/>
        <end position="1098"/>
    </location>
</feature>
<reference evidence="11" key="2">
    <citation type="submission" date="2021-08" db="EMBL/GenBank/DDBJ databases">
        <authorList>
            <person name="Eriksson T."/>
        </authorList>
    </citation>
    <scope>NUCLEOTIDE SEQUENCE</scope>
    <source>
        <strain evidence="11">Stoneville</strain>
        <tissue evidence="11">Whole head</tissue>
    </source>
</reference>
<feature type="transmembrane region" description="Helical" evidence="10">
    <location>
        <begin position="2475"/>
        <end position="2495"/>
    </location>
</feature>
<feature type="transmembrane region" description="Helical" evidence="10">
    <location>
        <begin position="3115"/>
        <end position="3131"/>
    </location>
</feature>
<evidence type="ECO:0000256" key="3">
    <source>
        <dbReference type="ARBA" id="ARBA00022606"/>
    </source>
</evidence>
<feature type="transmembrane region" description="Helical" evidence="10">
    <location>
        <begin position="1975"/>
        <end position="1997"/>
    </location>
</feature>
<reference evidence="11" key="1">
    <citation type="journal article" date="2020" name="J Insects Food Feed">
        <title>The yellow mealworm (Tenebrio molitor) genome: a resource for the emerging insects as food and feed industry.</title>
        <authorList>
            <person name="Eriksson T."/>
            <person name="Andere A."/>
            <person name="Kelstrup H."/>
            <person name="Emery V."/>
            <person name="Picard C."/>
        </authorList>
    </citation>
    <scope>NUCLEOTIDE SEQUENCE</scope>
    <source>
        <strain evidence="11">Stoneville</strain>
        <tissue evidence="11">Whole head</tissue>
    </source>
</reference>
<feature type="transmembrane region" description="Helical" evidence="10">
    <location>
        <begin position="5460"/>
        <end position="5481"/>
    </location>
</feature>
<evidence type="ECO:0000313" key="12">
    <source>
        <dbReference type="Proteomes" id="UP000719412"/>
    </source>
</evidence>
<keyword evidence="3" id="KW-0716">Sensory transduction</keyword>
<feature type="transmembrane region" description="Helical" evidence="10">
    <location>
        <begin position="4599"/>
        <end position="4618"/>
    </location>
</feature>
<feature type="transmembrane region" description="Helical" evidence="10">
    <location>
        <begin position="4954"/>
        <end position="4976"/>
    </location>
</feature>
<feature type="transmembrane region" description="Helical" evidence="10">
    <location>
        <begin position="1814"/>
        <end position="1835"/>
    </location>
</feature>
<feature type="transmembrane region" description="Helical" evidence="10">
    <location>
        <begin position="4506"/>
        <end position="4531"/>
    </location>
</feature>
<feature type="transmembrane region" description="Helical" evidence="10">
    <location>
        <begin position="3451"/>
        <end position="3470"/>
    </location>
</feature>
<feature type="transmembrane region" description="Helical" evidence="10">
    <location>
        <begin position="3699"/>
        <end position="3719"/>
    </location>
</feature>
<feature type="transmembrane region" description="Helical" evidence="10">
    <location>
        <begin position="3970"/>
        <end position="3994"/>
    </location>
</feature>
<evidence type="ECO:0000256" key="10">
    <source>
        <dbReference type="SAM" id="Phobius"/>
    </source>
</evidence>
<feature type="transmembrane region" description="Helical" evidence="10">
    <location>
        <begin position="953"/>
        <end position="972"/>
    </location>
</feature>
<feature type="transmembrane region" description="Helical" evidence="10">
    <location>
        <begin position="4042"/>
        <end position="4063"/>
    </location>
</feature>
<evidence type="ECO:0000256" key="9">
    <source>
        <dbReference type="ARBA" id="ARBA00023224"/>
    </source>
</evidence>
<keyword evidence="2" id="KW-1003">Cell membrane</keyword>
<dbReference type="Proteomes" id="UP000719412">
    <property type="component" value="Unassembled WGS sequence"/>
</dbReference>
<dbReference type="GO" id="GO:0004984">
    <property type="term" value="F:olfactory receptor activity"/>
    <property type="evidence" value="ECO:0007669"/>
    <property type="project" value="InterPro"/>
</dbReference>
<evidence type="ECO:0000256" key="2">
    <source>
        <dbReference type="ARBA" id="ARBA00022475"/>
    </source>
</evidence>
<feature type="transmembrane region" description="Helical" evidence="10">
    <location>
        <begin position="3666"/>
        <end position="3687"/>
    </location>
</feature>
<feature type="transmembrane region" description="Helical" evidence="10">
    <location>
        <begin position="100"/>
        <end position="120"/>
    </location>
</feature>
<feature type="transmembrane region" description="Helical" evidence="10">
    <location>
        <begin position="5349"/>
        <end position="5371"/>
    </location>
</feature>
<keyword evidence="8" id="KW-0675">Receptor</keyword>
<keyword evidence="5" id="KW-0552">Olfaction</keyword>
<evidence type="ECO:0000256" key="4">
    <source>
        <dbReference type="ARBA" id="ARBA00022692"/>
    </source>
</evidence>
<feature type="transmembrane region" description="Helical" evidence="10">
    <location>
        <begin position="1401"/>
        <end position="1423"/>
    </location>
</feature>
<feature type="transmembrane region" description="Helical" evidence="10">
    <location>
        <begin position="4094"/>
        <end position="4114"/>
    </location>
</feature>
<feature type="transmembrane region" description="Helical" evidence="10">
    <location>
        <begin position="1359"/>
        <end position="1381"/>
    </location>
</feature>
<proteinExistence type="predicted"/>
<feature type="transmembrane region" description="Helical" evidence="10">
    <location>
        <begin position="3329"/>
        <end position="3349"/>
    </location>
</feature>
<feature type="transmembrane region" description="Helical" evidence="10">
    <location>
        <begin position="419"/>
        <end position="443"/>
    </location>
</feature>
<feature type="transmembrane region" description="Helical" evidence="10">
    <location>
        <begin position="2159"/>
        <end position="2180"/>
    </location>
</feature>